<accession>A0A8J2PQY7</accession>
<reference evidence="1" key="1">
    <citation type="submission" date="2021-06" db="EMBL/GenBank/DDBJ databases">
        <authorList>
            <person name="Hodson N. C."/>
            <person name="Mongue J. A."/>
            <person name="Jaron S. K."/>
        </authorList>
    </citation>
    <scope>NUCLEOTIDE SEQUENCE</scope>
</reference>
<protein>
    <submittedName>
        <fullName evidence="1">Uncharacterized protein</fullName>
    </submittedName>
</protein>
<evidence type="ECO:0000313" key="2">
    <source>
        <dbReference type="Proteomes" id="UP000708208"/>
    </source>
</evidence>
<dbReference type="Proteomes" id="UP000708208">
    <property type="component" value="Unassembled WGS sequence"/>
</dbReference>
<proteinExistence type="predicted"/>
<feature type="non-terminal residue" evidence="1">
    <location>
        <position position="1"/>
    </location>
</feature>
<organism evidence="1 2">
    <name type="scientific">Allacma fusca</name>
    <dbReference type="NCBI Taxonomy" id="39272"/>
    <lineage>
        <taxon>Eukaryota</taxon>
        <taxon>Metazoa</taxon>
        <taxon>Ecdysozoa</taxon>
        <taxon>Arthropoda</taxon>
        <taxon>Hexapoda</taxon>
        <taxon>Collembola</taxon>
        <taxon>Symphypleona</taxon>
        <taxon>Sminthuridae</taxon>
        <taxon>Allacma</taxon>
    </lineage>
</organism>
<keyword evidence="2" id="KW-1185">Reference proteome</keyword>
<name>A0A8J2PQY7_9HEXA</name>
<dbReference type="EMBL" id="CAJVCH010568401">
    <property type="protein sequence ID" value="CAG7833085.1"/>
    <property type="molecule type" value="Genomic_DNA"/>
</dbReference>
<dbReference type="AlphaFoldDB" id="A0A8J2PQY7"/>
<gene>
    <name evidence="1" type="ORF">AFUS01_LOCUS42731</name>
</gene>
<comment type="caution">
    <text evidence="1">The sequence shown here is derived from an EMBL/GenBank/DDBJ whole genome shotgun (WGS) entry which is preliminary data.</text>
</comment>
<evidence type="ECO:0000313" key="1">
    <source>
        <dbReference type="EMBL" id="CAG7833085.1"/>
    </source>
</evidence>
<sequence length="62" mass="6798">RHITTASSQNEVEILRTGCGELMFATIFVGPLVGRSVVITENVIWTSPQSQEIAMLLRHTGT</sequence>